<dbReference type="eggNOG" id="COG3031">
    <property type="taxonomic scope" value="Bacteria"/>
</dbReference>
<protein>
    <submittedName>
        <fullName evidence="1">Pilus assembly protein PilZ</fullName>
    </submittedName>
</protein>
<name>A0A061JW79_STUST</name>
<gene>
    <name evidence="1" type="ORF">B597_001435</name>
</gene>
<organism evidence="1 2">
    <name type="scientific">Stutzerimonas stutzeri KOS6</name>
    <dbReference type="NCBI Taxonomy" id="1218352"/>
    <lineage>
        <taxon>Bacteria</taxon>
        <taxon>Pseudomonadati</taxon>
        <taxon>Pseudomonadota</taxon>
        <taxon>Gammaproteobacteria</taxon>
        <taxon>Pseudomonadales</taxon>
        <taxon>Pseudomonadaceae</taxon>
        <taxon>Stutzerimonas</taxon>
    </lineage>
</organism>
<dbReference type="AlphaFoldDB" id="A0A061JW79"/>
<evidence type="ECO:0000313" key="2">
    <source>
        <dbReference type="Proteomes" id="UP000026923"/>
    </source>
</evidence>
<evidence type="ECO:0000313" key="1">
    <source>
        <dbReference type="EMBL" id="EWC43288.1"/>
    </source>
</evidence>
<dbReference type="HOGENOM" id="CLU_1823691_0_0_6"/>
<dbReference type="Proteomes" id="UP000026923">
    <property type="component" value="Unassembled WGS sequence"/>
</dbReference>
<dbReference type="RefSeq" id="WP_024162046.1">
    <property type="nucleotide sequence ID" value="NZ_KK020676.1"/>
</dbReference>
<reference evidence="1 2" key="1">
    <citation type="journal article" date="2013" name="Genome Announc.">
        <title>Draft Genome of the Nitrogen-Fixing Bacterium Pseudomonas stutzeri Strain KOS6 Isolated from Industrial Hydrocarbon Sludge.</title>
        <authorList>
            <person name="Grigoryeva T.V."/>
            <person name="Laikov A.V."/>
            <person name="Naumova R.P."/>
            <person name="Manolov A.I."/>
            <person name="Larin A.K."/>
            <person name="Karpova I.Y."/>
            <person name="Semashko T.A."/>
            <person name="Alexeev D.G."/>
            <person name="Kostryukova E.S."/>
            <person name="Muller R."/>
            <person name="Govorun V.M."/>
        </authorList>
    </citation>
    <scope>NUCLEOTIDE SEQUENCE [LARGE SCALE GENOMIC DNA]</scope>
    <source>
        <strain evidence="1 2">KOS6</strain>
    </source>
</reference>
<sequence length="144" mass="15768">MTRLRFPASLLLVSLAAWLAAQCVLTLWHPPAPLPAASPAAAPAVDLLADHWQGAAAPVSLDELPLTTLELEWIGGLRAEPLSATVVVLGYRQRQRTLTQGQRLAPGIVLERIDERGLIFDHHGRRERLPWPPGRPLLGLKRHG</sequence>
<comment type="caution">
    <text evidence="1">The sequence shown here is derived from an EMBL/GenBank/DDBJ whole genome shotgun (WGS) entry which is preliminary data.</text>
</comment>
<proteinExistence type="predicted"/>
<accession>A0A061JW79</accession>
<dbReference type="EMBL" id="AMCZ02000001">
    <property type="protein sequence ID" value="EWC43288.1"/>
    <property type="molecule type" value="Genomic_DNA"/>
</dbReference>